<dbReference type="Proteomes" id="UP000279994">
    <property type="component" value="Unassembled WGS sequence"/>
</dbReference>
<dbReference type="EMBL" id="RJSF01000011">
    <property type="protein sequence ID" value="RNM16241.1"/>
    <property type="molecule type" value="Genomic_DNA"/>
</dbReference>
<evidence type="ECO:0008006" key="3">
    <source>
        <dbReference type="Google" id="ProtNLM"/>
    </source>
</evidence>
<accession>A0A3N0GV11</accession>
<gene>
    <name evidence="1" type="ORF">EFL26_05635</name>
</gene>
<sequence>MVMGEPAPTAADAVRVLVATTDRNGDQLGPRTSVVVPAGETVEIGREGDLQIADHPEDLSVSRIAVGLRTLSAGAVELSVSNRNGVVVHPWGSRSRYLAPGPDKQVLAGKVGVRVISGTTLDRPDAPVYWVLVEGRGEPTARIPLQRSAVTVQNPRPVDLTDAQLAAVTLIFQEHLAWPPLPAPQALTIEAAARRLGVSPAAVIQRLEGVRKKAYALGLAQQYGVVDPEYVFALVAHGYLEPPSEIVQAEDLDLFPG</sequence>
<comment type="caution">
    <text evidence="1">The sequence shown here is derived from an EMBL/GenBank/DDBJ whole genome shotgun (WGS) entry which is preliminary data.</text>
</comment>
<evidence type="ECO:0000313" key="1">
    <source>
        <dbReference type="EMBL" id="RNM16241.1"/>
    </source>
</evidence>
<keyword evidence="2" id="KW-1185">Reference proteome</keyword>
<evidence type="ECO:0000313" key="2">
    <source>
        <dbReference type="Proteomes" id="UP000279994"/>
    </source>
</evidence>
<protein>
    <recommendedName>
        <fullName evidence="3">FHA domain-containing protein</fullName>
    </recommendedName>
</protein>
<dbReference type="AlphaFoldDB" id="A0A3N0GV11"/>
<reference evidence="1 2" key="1">
    <citation type="submission" date="2018-11" db="EMBL/GenBank/DDBJ databases">
        <authorList>
            <person name="Li F."/>
        </authorList>
    </citation>
    <scope>NUCLEOTIDE SEQUENCE [LARGE SCALE GENOMIC DNA]</scope>
    <source>
        <strain evidence="1 2">Gsoil 818</strain>
    </source>
</reference>
<proteinExistence type="predicted"/>
<name>A0A3N0GV11_9ACTN</name>
<organism evidence="1 2">
    <name type="scientific">Nocardioides pocheonensis</name>
    <dbReference type="NCBI Taxonomy" id="661485"/>
    <lineage>
        <taxon>Bacteria</taxon>
        <taxon>Bacillati</taxon>
        <taxon>Actinomycetota</taxon>
        <taxon>Actinomycetes</taxon>
        <taxon>Propionibacteriales</taxon>
        <taxon>Nocardioidaceae</taxon>
        <taxon>Nocardioides</taxon>
    </lineage>
</organism>